<feature type="binding site" evidence="5">
    <location>
        <position position="90"/>
    </location>
    <ligand>
        <name>3-methyl-2-oxobutanoate</name>
        <dbReference type="ChEBI" id="CHEBI:11851"/>
    </ligand>
</feature>
<dbReference type="InterPro" id="IPR003700">
    <property type="entry name" value="Pantoate_hydroxy_MeTrfase"/>
</dbReference>
<dbReference type="PANTHER" id="PTHR20881:SF0">
    <property type="entry name" value="3-METHYL-2-OXOBUTANOATE HYDROXYMETHYLTRANSFERASE"/>
    <property type="match status" value="1"/>
</dbReference>
<dbReference type="HAMAP" id="MF_00156">
    <property type="entry name" value="PanB"/>
    <property type="match status" value="1"/>
</dbReference>
<reference evidence="7" key="1">
    <citation type="journal article" date="2019" name="Int. J. Syst. Evol. Microbiol.">
        <title>The Global Catalogue of Microorganisms (GCM) 10K type strain sequencing project: providing services to taxonomists for standard genome sequencing and annotation.</title>
        <authorList>
            <consortium name="The Broad Institute Genomics Platform"/>
            <consortium name="The Broad Institute Genome Sequencing Center for Infectious Disease"/>
            <person name="Wu L."/>
            <person name="Ma J."/>
        </authorList>
    </citation>
    <scope>NUCLEOTIDE SEQUENCE [LARGE SCALE GENOMIC DNA]</scope>
    <source>
        <strain evidence="7">JCM 18200</strain>
    </source>
</reference>
<comment type="function">
    <text evidence="5">Catalyzes the reversible reaction in which hydroxymethyl group from 5,10-methylenetetrahydrofolate is transferred onto alpha-ketoisovalerate to form ketopantoate.</text>
</comment>
<feature type="binding site" evidence="5">
    <location>
        <position position="122"/>
    </location>
    <ligand>
        <name>Mg(2+)</name>
        <dbReference type="ChEBI" id="CHEBI:18420"/>
    </ligand>
</feature>
<dbReference type="RefSeq" id="WP_345232455.1">
    <property type="nucleotide sequence ID" value="NZ_BAABIQ010000039.1"/>
</dbReference>
<dbReference type="NCBIfam" id="NF001452">
    <property type="entry name" value="PRK00311.1"/>
    <property type="match status" value="1"/>
</dbReference>
<keyword evidence="3 5" id="KW-0566">Pantothenate biosynthesis</keyword>
<accession>A0ABP9BR60</accession>
<dbReference type="Proteomes" id="UP001501411">
    <property type="component" value="Unassembled WGS sequence"/>
</dbReference>
<dbReference type="NCBIfam" id="TIGR00222">
    <property type="entry name" value="panB"/>
    <property type="match status" value="1"/>
</dbReference>
<comment type="similarity">
    <text evidence="1 5">Belongs to the PanB family.</text>
</comment>
<feature type="binding site" evidence="5">
    <location>
        <position position="120"/>
    </location>
    <ligand>
        <name>3-methyl-2-oxobutanoate</name>
        <dbReference type="ChEBI" id="CHEBI:11851"/>
    </ligand>
</feature>
<evidence type="ECO:0000256" key="2">
    <source>
        <dbReference type="ARBA" id="ARBA00011424"/>
    </source>
</evidence>
<comment type="subunit">
    <text evidence="2 5">Homodecamer; pentamer of dimers.</text>
</comment>
<dbReference type="Pfam" id="PF02548">
    <property type="entry name" value="Pantoate_transf"/>
    <property type="match status" value="1"/>
</dbReference>
<comment type="catalytic activity">
    <reaction evidence="5">
        <text>(6R)-5,10-methylene-5,6,7,8-tetrahydrofolate + 3-methyl-2-oxobutanoate + H2O = 2-dehydropantoate + (6S)-5,6,7,8-tetrahydrofolate</text>
        <dbReference type="Rhea" id="RHEA:11824"/>
        <dbReference type="ChEBI" id="CHEBI:11561"/>
        <dbReference type="ChEBI" id="CHEBI:11851"/>
        <dbReference type="ChEBI" id="CHEBI:15377"/>
        <dbReference type="ChEBI" id="CHEBI:15636"/>
        <dbReference type="ChEBI" id="CHEBI:57453"/>
        <dbReference type="EC" id="2.1.2.11"/>
    </reaction>
</comment>
<comment type="pathway">
    <text evidence="5">Cofactor biosynthesis; (R)-pantothenate biosynthesis; (R)-pantoate from 3-methyl-2-oxobutanoate: step 1/2.</text>
</comment>
<feature type="binding site" evidence="5">
    <location>
        <position position="51"/>
    </location>
    <ligand>
        <name>Mg(2+)</name>
        <dbReference type="ChEBI" id="CHEBI:18420"/>
    </ligand>
</feature>
<dbReference type="SUPFAM" id="SSF51621">
    <property type="entry name" value="Phosphoenolpyruvate/pyruvate domain"/>
    <property type="match status" value="1"/>
</dbReference>
<keyword evidence="7" id="KW-1185">Reference proteome</keyword>
<dbReference type="InterPro" id="IPR040442">
    <property type="entry name" value="Pyrv_kinase-like_dom_sf"/>
</dbReference>
<evidence type="ECO:0000256" key="1">
    <source>
        <dbReference type="ARBA" id="ARBA00008676"/>
    </source>
</evidence>
<dbReference type="CDD" id="cd06557">
    <property type="entry name" value="KPHMT-like"/>
    <property type="match status" value="1"/>
</dbReference>
<evidence type="ECO:0000313" key="7">
    <source>
        <dbReference type="Proteomes" id="UP001501411"/>
    </source>
</evidence>
<comment type="cofactor">
    <cofactor evidence="5">
        <name>Mg(2+)</name>
        <dbReference type="ChEBI" id="CHEBI:18420"/>
    </cofactor>
    <text evidence="5">Binds 1 Mg(2+) ion per subunit.</text>
</comment>
<keyword evidence="5" id="KW-0479">Metal-binding</keyword>
<gene>
    <name evidence="5 6" type="primary">panB</name>
    <name evidence="6" type="ORF">GCM10023231_28270</name>
</gene>
<evidence type="ECO:0000256" key="5">
    <source>
        <dbReference type="HAMAP-Rule" id="MF_00156"/>
    </source>
</evidence>
<keyword evidence="4 5" id="KW-0808">Transferase</keyword>
<proteinExistence type="inferred from homology"/>
<dbReference type="Gene3D" id="3.20.20.60">
    <property type="entry name" value="Phosphoenolpyruvate-binding domains"/>
    <property type="match status" value="1"/>
</dbReference>
<dbReference type="EMBL" id="BAABIQ010000039">
    <property type="protein sequence ID" value="GAA4797981.1"/>
    <property type="molecule type" value="Genomic_DNA"/>
</dbReference>
<evidence type="ECO:0000313" key="6">
    <source>
        <dbReference type="EMBL" id="GAA4797981.1"/>
    </source>
</evidence>
<dbReference type="InterPro" id="IPR015813">
    <property type="entry name" value="Pyrv/PenolPyrv_kinase-like_dom"/>
</dbReference>
<name>A0ABP9BR60_9SPHI</name>
<protein>
    <recommendedName>
        <fullName evidence="5">3-methyl-2-oxobutanoate hydroxymethyltransferase</fullName>
        <ecNumber evidence="5">2.1.2.11</ecNumber>
    </recommendedName>
    <alternativeName>
        <fullName evidence="5">Ketopantoate hydroxymethyltransferase</fullName>
        <shortName evidence="5">KPHMT</shortName>
    </alternativeName>
</protein>
<evidence type="ECO:0000256" key="4">
    <source>
        <dbReference type="ARBA" id="ARBA00022679"/>
    </source>
</evidence>
<organism evidence="6 7">
    <name type="scientific">Olivibacter ginsenosidimutans</name>
    <dbReference type="NCBI Taxonomy" id="1176537"/>
    <lineage>
        <taxon>Bacteria</taxon>
        <taxon>Pseudomonadati</taxon>
        <taxon>Bacteroidota</taxon>
        <taxon>Sphingobacteriia</taxon>
        <taxon>Sphingobacteriales</taxon>
        <taxon>Sphingobacteriaceae</taxon>
        <taxon>Olivibacter</taxon>
    </lineage>
</organism>
<evidence type="ECO:0000256" key="3">
    <source>
        <dbReference type="ARBA" id="ARBA00022655"/>
    </source>
</evidence>
<keyword evidence="5" id="KW-0460">Magnesium</keyword>
<keyword evidence="5" id="KW-0963">Cytoplasm</keyword>
<feature type="active site" description="Proton acceptor" evidence="5">
    <location>
        <position position="189"/>
    </location>
</feature>
<dbReference type="PANTHER" id="PTHR20881">
    <property type="entry name" value="3-METHYL-2-OXOBUTANOATE HYDROXYMETHYLTRANSFERASE"/>
    <property type="match status" value="1"/>
</dbReference>
<dbReference type="EC" id="2.1.2.11" evidence="5"/>
<comment type="caution">
    <text evidence="6">The sequence shown here is derived from an EMBL/GenBank/DDBJ whole genome shotgun (WGS) entry which is preliminary data.</text>
</comment>
<dbReference type="PIRSF" id="PIRSF000388">
    <property type="entry name" value="Pantoate_hydroxy_MeTrfase"/>
    <property type="match status" value="1"/>
</dbReference>
<feature type="binding site" evidence="5">
    <location>
        <position position="90"/>
    </location>
    <ligand>
        <name>Mg(2+)</name>
        <dbReference type="ChEBI" id="CHEBI:18420"/>
    </ligand>
</feature>
<sequence length="271" mass="29386">MSVHKDVKKVTVNSILEMKATVEKISVLTVYDYTMASILDAAGVDILLVGDSAANVMAGYDTTLPITLDQMIYHAQSVSRAIKRALLVVDLPFGTYQGNPYDALNAAVRVMKETGAQALKLEGGIEIKEALRLIINAGIPVMGHLGLTPQSVNAFGGFGLRATGVQEAHKLNSDAQLLHELGCFSVVLEKIPAKLAKEVTDHLRIPTIGIGAGPHTDGQVLVLQDLLGMNKNFKPKFVRQYLNLDTLITEAVQQYITDVKTVNFPNDKESY</sequence>
<comment type="subcellular location">
    <subcellularLocation>
        <location evidence="5">Cytoplasm</location>
    </subcellularLocation>
</comment>
<feature type="binding site" evidence="5">
    <location>
        <begin position="51"/>
        <end position="52"/>
    </location>
    <ligand>
        <name>3-methyl-2-oxobutanoate</name>
        <dbReference type="ChEBI" id="CHEBI:11851"/>
    </ligand>
</feature>